<comment type="catalytic activity">
    <reaction evidence="5 6">
        <text>octanoyl-[ACP] + L-lysyl-[protein] = N(6)-octanoyl-L-lysyl-[protein] + holo-[ACP] + H(+)</text>
        <dbReference type="Rhea" id="RHEA:17665"/>
        <dbReference type="Rhea" id="RHEA-COMP:9636"/>
        <dbReference type="Rhea" id="RHEA-COMP:9685"/>
        <dbReference type="Rhea" id="RHEA-COMP:9752"/>
        <dbReference type="Rhea" id="RHEA-COMP:9928"/>
        <dbReference type="ChEBI" id="CHEBI:15378"/>
        <dbReference type="ChEBI" id="CHEBI:29969"/>
        <dbReference type="ChEBI" id="CHEBI:64479"/>
        <dbReference type="ChEBI" id="CHEBI:78463"/>
        <dbReference type="ChEBI" id="CHEBI:78809"/>
        <dbReference type="EC" id="2.3.1.181"/>
    </reaction>
</comment>
<dbReference type="SUPFAM" id="SSF55681">
    <property type="entry name" value="Class II aaRS and biotin synthetases"/>
    <property type="match status" value="1"/>
</dbReference>
<dbReference type="HAMAP" id="MF_00013">
    <property type="entry name" value="LipB"/>
    <property type="match status" value="1"/>
</dbReference>
<dbReference type="Gene3D" id="3.30.930.10">
    <property type="entry name" value="Bira Bifunctional Protein, Domain 2"/>
    <property type="match status" value="1"/>
</dbReference>
<dbReference type="PANTHER" id="PTHR10993">
    <property type="entry name" value="OCTANOYLTRANSFERASE"/>
    <property type="match status" value="1"/>
</dbReference>
<name>A0A7W7GNI5_9MICC</name>
<dbReference type="PROSITE" id="PS01313">
    <property type="entry name" value="LIPB"/>
    <property type="match status" value="1"/>
</dbReference>
<dbReference type="EC" id="2.3.1.181" evidence="5 6"/>
<dbReference type="NCBIfam" id="TIGR00214">
    <property type="entry name" value="lipB"/>
    <property type="match status" value="1"/>
</dbReference>
<keyword evidence="12" id="KW-1185">Reference proteome</keyword>
<dbReference type="PANTHER" id="PTHR10993:SF7">
    <property type="entry name" value="LIPOYLTRANSFERASE 2, MITOCHONDRIAL-RELATED"/>
    <property type="match status" value="1"/>
</dbReference>
<keyword evidence="3 5" id="KW-0012">Acyltransferase</keyword>
<dbReference type="CDD" id="cd16444">
    <property type="entry name" value="LipB"/>
    <property type="match status" value="1"/>
</dbReference>
<feature type="domain" description="BPL/LPL catalytic" evidence="10">
    <location>
        <begin position="38"/>
        <end position="223"/>
    </location>
</feature>
<comment type="miscellaneous">
    <text evidence="5">In the reaction, the free carboxyl group of octanoic acid is attached via an amide linkage to the epsilon-amino group of a specific lysine residue of lipoyl domains of lipoate-dependent enzymes.</text>
</comment>
<evidence type="ECO:0000313" key="12">
    <source>
        <dbReference type="Proteomes" id="UP000540191"/>
    </source>
</evidence>
<comment type="similarity">
    <text evidence="5 6">Belongs to the LipB family.</text>
</comment>
<keyword evidence="2 5" id="KW-0808">Transferase</keyword>
<accession>A0A7W7GNI5</accession>
<reference evidence="11 12" key="1">
    <citation type="submission" date="2020-08" db="EMBL/GenBank/DDBJ databases">
        <title>Sequencing the genomes of 1000 actinobacteria strains.</title>
        <authorList>
            <person name="Klenk H.-P."/>
        </authorList>
    </citation>
    <scope>NUCLEOTIDE SEQUENCE [LARGE SCALE GENOMIC DNA]</scope>
    <source>
        <strain evidence="11 12">DSM 23974</strain>
    </source>
</reference>
<dbReference type="PIRSF" id="PIRSF016262">
    <property type="entry name" value="LPLase"/>
    <property type="match status" value="1"/>
</dbReference>
<comment type="caution">
    <text evidence="11">The sequence shown here is derived from an EMBL/GenBank/DDBJ whole genome shotgun (WGS) entry which is preliminary data.</text>
</comment>
<evidence type="ECO:0000256" key="3">
    <source>
        <dbReference type="ARBA" id="ARBA00023315"/>
    </source>
</evidence>
<evidence type="ECO:0000256" key="8">
    <source>
        <dbReference type="PIRSR" id="PIRSR016262-2"/>
    </source>
</evidence>
<dbReference type="GO" id="GO:0033819">
    <property type="term" value="F:lipoyl(octanoyl) transferase activity"/>
    <property type="evidence" value="ECO:0007669"/>
    <property type="project" value="UniProtKB-EC"/>
</dbReference>
<dbReference type="GO" id="GO:0005737">
    <property type="term" value="C:cytoplasm"/>
    <property type="evidence" value="ECO:0007669"/>
    <property type="project" value="UniProtKB-SubCell"/>
</dbReference>
<evidence type="ECO:0000256" key="1">
    <source>
        <dbReference type="ARBA" id="ARBA00004821"/>
    </source>
</evidence>
<proteinExistence type="inferred from homology"/>
<dbReference type="InterPro" id="IPR004143">
    <property type="entry name" value="BPL_LPL_catalytic"/>
</dbReference>
<feature type="binding site" evidence="5 8">
    <location>
        <begin position="153"/>
        <end position="155"/>
    </location>
    <ligand>
        <name>substrate</name>
    </ligand>
</feature>
<evidence type="ECO:0000256" key="9">
    <source>
        <dbReference type="PIRSR" id="PIRSR016262-3"/>
    </source>
</evidence>
<feature type="active site" description="Acyl-thioester intermediate" evidence="5 7">
    <location>
        <position position="184"/>
    </location>
</feature>
<evidence type="ECO:0000256" key="7">
    <source>
        <dbReference type="PIRSR" id="PIRSR016262-1"/>
    </source>
</evidence>
<keyword evidence="5" id="KW-0963">Cytoplasm</keyword>
<dbReference type="GO" id="GO:0009249">
    <property type="term" value="P:protein lipoylation"/>
    <property type="evidence" value="ECO:0007669"/>
    <property type="project" value="InterPro"/>
</dbReference>
<organism evidence="11 12">
    <name type="scientific">Micrococcus cohnii</name>
    <dbReference type="NCBI Taxonomy" id="993416"/>
    <lineage>
        <taxon>Bacteria</taxon>
        <taxon>Bacillati</taxon>
        <taxon>Actinomycetota</taxon>
        <taxon>Actinomycetes</taxon>
        <taxon>Micrococcales</taxon>
        <taxon>Micrococcaceae</taxon>
        <taxon>Micrococcus</taxon>
    </lineage>
</organism>
<evidence type="ECO:0000313" key="11">
    <source>
        <dbReference type="EMBL" id="MBB4735411.1"/>
    </source>
</evidence>
<sequence>MSAHPLPPVRVLGLDPDFVDYREAWDLQKSLHADVLAGRSDGEILMLEHAEVYTAGRRTEDAERPTDGSEVVDVDRGGKITWHGPGQLVGYPVVRLRDRAHVKDFVWFIEEILIRTAADVGVEAVRVDGRAGIWVLADTDEQGRARPDRKVGAIGLAIHEGISTHGWALNCSNSLTPYESIIPCGIADASTTTLSAEVGRTVTPADVLPLLRRHLDDLGPEHIRTDFPEGPTA</sequence>
<dbReference type="InterPro" id="IPR020605">
    <property type="entry name" value="Octanoyltransferase_CS"/>
</dbReference>
<dbReference type="AlphaFoldDB" id="A0A7W7GNI5"/>
<dbReference type="UniPathway" id="UPA00538">
    <property type="reaction ID" value="UER00592"/>
</dbReference>
<dbReference type="RefSeq" id="WP_184241233.1">
    <property type="nucleotide sequence ID" value="NZ_JACHNA010000001.1"/>
</dbReference>
<dbReference type="PROSITE" id="PS51733">
    <property type="entry name" value="BPL_LPL_CATALYTIC"/>
    <property type="match status" value="1"/>
</dbReference>
<dbReference type="InterPro" id="IPR000544">
    <property type="entry name" value="Octanoyltransferase"/>
</dbReference>
<comment type="subcellular location">
    <subcellularLocation>
        <location evidence="5">Cytoplasm</location>
    </subcellularLocation>
</comment>
<gene>
    <name evidence="5" type="primary">lipB</name>
    <name evidence="11" type="ORF">HDA30_000919</name>
</gene>
<evidence type="ECO:0000256" key="5">
    <source>
        <dbReference type="HAMAP-Rule" id="MF_00013"/>
    </source>
</evidence>
<dbReference type="InterPro" id="IPR045864">
    <property type="entry name" value="aa-tRNA-synth_II/BPL/LPL"/>
</dbReference>
<evidence type="ECO:0000256" key="6">
    <source>
        <dbReference type="PIRNR" id="PIRNR016262"/>
    </source>
</evidence>
<dbReference type="Pfam" id="PF21948">
    <property type="entry name" value="LplA-B_cat"/>
    <property type="match status" value="1"/>
</dbReference>
<dbReference type="EMBL" id="JACHNA010000001">
    <property type="protein sequence ID" value="MBB4735411.1"/>
    <property type="molecule type" value="Genomic_DNA"/>
</dbReference>
<comment type="function">
    <text evidence="4 5 6">Catalyzes the transfer of endogenously produced octanoic acid from octanoyl-acyl-carrier-protein onto the lipoyl domains of lipoate-dependent enzymes. Lipoyl-ACP can also act as a substrate although octanoyl-ACP is likely to be the physiological substrate.</text>
</comment>
<protein>
    <recommendedName>
        <fullName evidence="5 6">Octanoyltransferase</fullName>
        <ecNumber evidence="5 6">2.3.1.181</ecNumber>
    </recommendedName>
    <alternativeName>
        <fullName evidence="5">Lipoate-protein ligase B</fullName>
    </alternativeName>
    <alternativeName>
        <fullName evidence="5">Lipoyl/octanoyl transferase</fullName>
    </alternativeName>
    <alternativeName>
        <fullName evidence="5">Octanoyl-[acyl-carrier-protein]-protein N-octanoyltransferase</fullName>
    </alternativeName>
</protein>
<feature type="binding site" evidence="5 8">
    <location>
        <begin position="166"/>
        <end position="168"/>
    </location>
    <ligand>
        <name>substrate</name>
    </ligand>
</feature>
<dbReference type="Proteomes" id="UP000540191">
    <property type="component" value="Unassembled WGS sequence"/>
</dbReference>
<evidence type="ECO:0000259" key="10">
    <source>
        <dbReference type="PROSITE" id="PS51733"/>
    </source>
</evidence>
<feature type="site" description="Lowers pKa of active site Cys" evidence="5 9">
    <location>
        <position position="150"/>
    </location>
</feature>
<comment type="pathway">
    <text evidence="1 5 6">Protein modification; protein lipoylation via endogenous pathway; protein N(6)-(lipoyl)lysine from octanoyl-[acyl-carrier-protein]: step 1/2.</text>
</comment>
<evidence type="ECO:0000256" key="4">
    <source>
        <dbReference type="ARBA" id="ARBA00024732"/>
    </source>
</evidence>
<dbReference type="NCBIfam" id="NF010925">
    <property type="entry name" value="PRK14345.1"/>
    <property type="match status" value="1"/>
</dbReference>
<feature type="binding site" evidence="5 8">
    <location>
        <begin position="76"/>
        <end position="83"/>
    </location>
    <ligand>
        <name>substrate</name>
    </ligand>
</feature>
<evidence type="ECO:0000256" key="2">
    <source>
        <dbReference type="ARBA" id="ARBA00022679"/>
    </source>
</evidence>